<organism evidence="2 3">
    <name type="scientific">Candidatus Odoribacter faecigallinarum</name>
    <dbReference type="NCBI Taxonomy" id="2838706"/>
    <lineage>
        <taxon>Bacteria</taxon>
        <taxon>Pseudomonadati</taxon>
        <taxon>Bacteroidota</taxon>
        <taxon>Bacteroidia</taxon>
        <taxon>Bacteroidales</taxon>
        <taxon>Odoribacteraceae</taxon>
        <taxon>Odoribacter</taxon>
    </lineage>
</organism>
<proteinExistence type="predicted"/>
<dbReference type="Proteomes" id="UP000824202">
    <property type="component" value="Unassembled WGS sequence"/>
</dbReference>
<sequence>ENLALLSDALDLDLQFEGKEVPVGGFSVDLLVTDANTGYKVIIENQLGVTNHDHLGKIITYAAGKEANILIWIVGKARDEHRQAVKWLNDKTDSEVGVFLIEMELWSIDGSKPAPKFNVVERPNSYAKEQKYEENLNITQKQQLDFWKGFREYASKKPEFSYYFTFQKVTPKYWYNLSIGSSDAHIRLTFSVQNKEISVGVYIRNNKSLAQAFEKQQSVLKNVIGGEFSRNEGAKDIVFATFRKIDCDDTKKWEDYFQWFCEAALKLRGYFKDFLGNLSKEE</sequence>
<reference evidence="2" key="1">
    <citation type="journal article" date="2021" name="PeerJ">
        <title>Extensive microbial diversity within the chicken gut microbiome revealed by metagenomics and culture.</title>
        <authorList>
            <person name="Gilroy R."/>
            <person name="Ravi A."/>
            <person name="Getino M."/>
            <person name="Pursley I."/>
            <person name="Horton D.L."/>
            <person name="Alikhan N.F."/>
            <person name="Baker D."/>
            <person name="Gharbi K."/>
            <person name="Hall N."/>
            <person name="Watson M."/>
            <person name="Adriaenssens E.M."/>
            <person name="Foster-Nyarko E."/>
            <person name="Jarju S."/>
            <person name="Secka A."/>
            <person name="Antonio M."/>
            <person name="Oren A."/>
            <person name="Chaudhuri R.R."/>
            <person name="La Ragione R."/>
            <person name="Hildebrand F."/>
            <person name="Pallen M.J."/>
        </authorList>
    </citation>
    <scope>NUCLEOTIDE SEQUENCE</scope>
    <source>
        <strain evidence="2">23274</strain>
    </source>
</reference>
<dbReference type="Gene3D" id="3.40.1350.10">
    <property type="match status" value="1"/>
</dbReference>
<accession>A0A9D2AAR4</accession>
<dbReference type="AlphaFoldDB" id="A0A9D2AAR4"/>
<dbReference type="InterPro" id="IPR011856">
    <property type="entry name" value="tRNA_endonuc-like_dom_sf"/>
</dbReference>
<gene>
    <name evidence="2" type="ORF">H9863_01695</name>
</gene>
<evidence type="ECO:0000313" key="3">
    <source>
        <dbReference type="Proteomes" id="UP000824202"/>
    </source>
</evidence>
<protein>
    <submittedName>
        <fullName evidence="2">DUF4268 domain-containing protein</fullName>
    </submittedName>
</protein>
<feature type="non-terminal residue" evidence="2">
    <location>
        <position position="1"/>
    </location>
</feature>
<dbReference type="EMBL" id="DXFT01000031">
    <property type="protein sequence ID" value="HIX02814.1"/>
    <property type="molecule type" value="Genomic_DNA"/>
</dbReference>
<evidence type="ECO:0000259" key="1">
    <source>
        <dbReference type="Pfam" id="PF14088"/>
    </source>
</evidence>
<dbReference type="InterPro" id="IPR025364">
    <property type="entry name" value="DUF4268"/>
</dbReference>
<feature type="domain" description="DUF4268" evidence="1">
    <location>
        <begin position="143"/>
        <end position="273"/>
    </location>
</feature>
<reference evidence="2" key="2">
    <citation type="submission" date="2021-04" db="EMBL/GenBank/DDBJ databases">
        <authorList>
            <person name="Gilroy R."/>
        </authorList>
    </citation>
    <scope>NUCLEOTIDE SEQUENCE</scope>
    <source>
        <strain evidence="2">23274</strain>
    </source>
</reference>
<name>A0A9D2AAR4_9BACT</name>
<dbReference type="GO" id="GO:0003676">
    <property type="term" value="F:nucleic acid binding"/>
    <property type="evidence" value="ECO:0007669"/>
    <property type="project" value="InterPro"/>
</dbReference>
<evidence type="ECO:0000313" key="2">
    <source>
        <dbReference type="EMBL" id="HIX02814.1"/>
    </source>
</evidence>
<dbReference type="Pfam" id="PF14088">
    <property type="entry name" value="DUF4268"/>
    <property type="match status" value="1"/>
</dbReference>
<comment type="caution">
    <text evidence="2">The sequence shown here is derived from an EMBL/GenBank/DDBJ whole genome shotgun (WGS) entry which is preliminary data.</text>
</comment>